<dbReference type="Proteomes" id="UP000078396">
    <property type="component" value="Unassembled WGS sequence"/>
</dbReference>
<evidence type="ECO:0000256" key="4">
    <source>
        <dbReference type="ARBA" id="ARBA00022692"/>
    </source>
</evidence>
<protein>
    <recommendedName>
        <fullName evidence="3">Probable cytochrome c oxidase subunit 3</fullName>
    </recommendedName>
    <alternativeName>
        <fullName evidence="7">Cytochrome aa3 subunit 3</fullName>
    </alternativeName>
</protein>
<dbReference type="GO" id="GO:0005886">
    <property type="term" value="C:plasma membrane"/>
    <property type="evidence" value="ECO:0007669"/>
    <property type="project" value="UniProtKB-SubCell"/>
</dbReference>
<dbReference type="PANTHER" id="PTHR11403">
    <property type="entry name" value="CYTOCHROME C OXIDASE SUBUNIT III"/>
    <property type="match status" value="1"/>
</dbReference>
<name>A0A178LWL7_MYCIR</name>
<organism evidence="12 13">
    <name type="scientific">Mycolicibacterium iranicum</name>
    <name type="common">Mycobacterium iranicum</name>
    <dbReference type="NCBI Taxonomy" id="912594"/>
    <lineage>
        <taxon>Bacteria</taxon>
        <taxon>Bacillati</taxon>
        <taxon>Actinomycetota</taxon>
        <taxon>Actinomycetes</taxon>
        <taxon>Mycobacteriales</taxon>
        <taxon>Mycobacteriaceae</taxon>
        <taxon>Mycolicibacterium</taxon>
    </lineage>
</organism>
<feature type="transmembrane region" description="Helical" evidence="10">
    <location>
        <begin position="178"/>
        <end position="197"/>
    </location>
</feature>
<reference evidence="12 13" key="1">
    <citation type="submission" date="2016-04" db="EMBL/GenBank/DDBJ databases">
        <title>Draft Genome Sequences of Staphylococcus capitis Strain H36, S. capitis Strain H65, S. cohnii Strain H62, S. hominis Strain H69, Mycobacterium iranicum Strain H39, Plantibacter sp. Strain H53, Pseudomonas oryzihabitans Strain H72, and Microbacterium sp. Strain H83, isolated from residential settings.</title>
        <authorList>
            <person name="Lymperopoulou D."/>
            <person name="Adams R.I."/>
            <person name="Lindow S."/>
            <person name="Coil D.A."/>
            <person name="Jospin G."/>
            <person name="Eisen J.A."/>
        </authorList>
    </citation>
    <scope>NUCLEOTIDE SEQUENCE [LARGE SCALE GENOMIC DNA]</scope>
    <source>
        <strain evidence="12 13">H39</strain>
    </source>
</reference>
<dbReference type="InterPro" id="IPR035973">
    <property type="entry name" value="Cyt_c_oxidase_su3-like_sf"/>
</dbReference>
<keyword evidence="5 10" id="KW-1133">Transmembrane helix</keyword>
<comment type="subcellular location">
    <subcellularLocation>
        <location evidence="9">Cell membrane</location>
        <topology evidence="9">Multi-pass membrane protein</topology>
    </subcellularLocation>
    <subcellularLocation>
        <location evidence="1">Membrane</location>
        <topology evidence="1">Multi-pass membrane protein</topology>
    </subcellularLocation>
</comment>
<dbReference type="STRING" id="912594.AWC12_29490"/>
<dbReference type="SUPFAM" id="SSF81452">
    <property type="entry name" value="Cytochrome c oxidase subunit III-like"/>
    <property type="match status" value="1"/>
</dbReference>
<comment type="catalytic activity">
    <reaction evidence="8">
        <text>4 Fe(II)-[cytochrome c] + O2 + 8 H(+)(in) = 4 Fe(III)-[cytochrome c] + 2 H2O + 4 H(+)(out)</text>
        <dbReference type="Rhea" id="RHEA:11436"/>
        <dbReference type="Rhea" id="RHEA-COMP:10350"/>
        <dbReference type="Rhea" id="RHEA-COMP:14399"/>
        <dbReference type="ChEBI" id="CHEBI:15377"/>
        <dbReference type="ChEBI" id="CHEBI:15378"/>
        <dbReference type="ChEBI" id="CHEBI:15379"/>
        <dbReference type="ChEBI" id="CHEBI:29033"/>
        <dbReference type="ChEBI" id="CHEBI:29034"/>
        <dbReference type="EC" id="7.1.1.9"/>
    </reaction>
</comment>
<sequence>MTDTQAQPSPTARQPGNDHLPGDTAIWVMVLGDLIIFGSYFVIFMVHRTMAASEFLAAQQHLNLTIGALNTVVLLTSSWFIARSVVCARGGDVAAAIRLTYCGGACGVAFIAIKAYEWSAKIVAGYSLGQSEFFNFYYMLTGVHLFHVMLGLLIMGIVLRELRNPRKRRMPMIESGAVYWHMVDLLWVAIFCLLYVVR</sequence>
<evidence type="ECO:0000313" key="13">
    <source>
        <dbReference type="Proteomes" id="UP000078396"/>
    </source>
</evidence>
<feature type="domain" description="Heme-copper oxidase subunit III family profile" evidence="11">
    <location>
        <begin position="25"/>
        <end position="198"/>
    </location>
</feature>
<evidence type="ECO:0000256" key="3">
    <source>
        <dbReference type="ARBA" id="ARBA00022347"/>
    </source>
</evidence>
<evidence type="ECO:0000256" key="5">
    <source>
        <dbReference type="ARBA" id="ARBA00022989"/>
    </source>
</evidence>
<evidence type="ECO:0000256" key="7">
    <source>
        <dbReference type="ARBA" id="ARBA00031400"/>
    </source>
</evidence>
<dbReference type="PANTHER" id="PTHR11403:SF6">
    <property type="entry name" value="NITRIC OXIDE REDUCTASE SUBUNIT E"/>
    <property type="match status" value="1"/>
</dbReference>
<dbReference type="Pfam" id="PF00510">
    <property type="entry name" value="COX3"/>
    <property type="match status" value="1"/>
</dbReference>
<comment type="similarity">
    <text evidence="2 9">Belongs to the cytochrome c oxidase subunit 3 family.</text>
</comment>
<evidence type="ECO:0000256" key="9">
    <source>
        <dbReference type="RuleBase" id="RU003376"/>
    </source>
</evidence>
<evidence type="ECO:0000259" key="11">
    <source>
        <dbReference type="PROSITE" id="PS50253"/>
    </source>
</evidence>
<dbReference type="Gene3D" id="1.20.120.80">
    <property type="entry name" value="Cytochrome c oxidase, subunit III, four-helix bundle"/>
    <property type="match status" value="1"/>
</dbReference>
<feature type="transmembrane region" description="Helical" evidence="10">
    <location>
        <begin position="62"/>
        <end position="81"/>
    </location>
</feature>
<gene>
    <name evidence="12" type="ORF">A4X20_05040</name>
</gene>
<proteinExistence type="inferred from homology"/>
<dbReference type="GO" id="GO:0004129">
    <property type="term" value="F:cytochrome-c oxidase activity"/>
    <property type="evidence" value="ECO:0007669"/>
    <property type="project" value="UniProtKB-EC"/>
</dbReference>
<evidence type="ECO:0000256" key="8">
    <source>
        <dbReference type="ARBA" id="ARBA00047816"/>
    </source>
</evidence>
<accession>A0A178LWL7</accession>
<dbReference type="InterPro" id="IPR024791">
    <property type="entry name" value="Cyt_c/ubiquinol_Oxase_su3"/>
</dbReference>
<dbReference type="GO" id="GO:0019646">
    <property type="term" value="P:aerobic electron transport chain"/>
    <property type="evidence" value="ECO:0007669"/>
    <property type="project" value="InterPro"/>
</dbReference>
<evidence type="ECO:0000313" key="12">
    <source>
        <dbReference type="EMBL" id="OAN38671.1"/>
    </source>
</evidence>
<dbReference type="InterPro" id="IPR000298">
    <property type="entry name" value="Cyt_c_oxidase-like_su3"/>
</dbReference>
<dbReference type="RefSeq" id="WP_064281829.1">
    <property type="nucleotide sequence ID" value="NZ_LWCS01000021.1"/>
</dbReference>
<dbReference type="AlphaFoldDB" id="A0A178LWL7"/>
<evidence type="ECO:0000256" key="1">
    <source>
        <dbReference type="ARBA" id="ARBA00004141"/>
    </source>
</evidence>
<keyword evidence="6 10" id="KW-0472">Membrane</keyword>
<feature type="transmembrane region" description="Helical" evidence="10">
    <location>
        <begin position="136"/>
        <end position="158"/>
    </location>
</feature>
<comment type="caution">
    <text evidence="12">The sequence shown here is derived from an EMBL/GenBank/DDBJ whole genome shotgun (WGS) entry which is preliminary data.</text>
</comment>
<evidence type="ECO:0000256" key="10">
    <source>
        <dbReference type="SAM" id="Phobius"/>
    </source>
</evidence>
<dbReference type="InterPro" id="IPR013833">
    <property type="entry name" value="Cyt_c_oxidase_su3_a-hlx"/>
</dbReference>
<evidence type="ECO:0000256" key="6">
    <source>
        <dbReference type="ARBA" id="ARBA00023136"/>
    </source>
</evidence>
<keyword evidence="4 9" id="KW-0812">Transmembrane</keyword>
<feature type="transmembrane region" description="Helical" evidence="10">
    <location>
        <begin position="93"/>
        <end position="116"/>
    </location>
</feature>
<dbReference type="EMBL" id="LWCS01000021">
    <property type="protein sequence ID" value="OAN38671.1"/>
    <property type="molecule type" value="Genomic_DNA"/>
</dbReference>
<feature type="transmembrane region" description="Helical" evidence="10">
    <location>
        <begin position="25"/>
        <end position="46"/>
    </location>
</feature>
<dbReference type="PROSITE" id="PS50253">
    <property type="entry name" value="COX3"/>
    <property type="match status" value="1"/>
</dbReference>
<evidence type="ECO:0000256" key="2">
    <source>
        <dbReference type="ARBA" id="ARBA00010581"/>
    </source>
</evidence>